<reference evidence="9" key="1">
    <citation type="submission" date="2025-08" db="UniProtKB">
        <authorList>
            <consortium name="RefSeq"/>
        </authorList>
    </citation>
    <scope>IDENTIFICATION</scope>
    <source>
        <tissue evidence="9">Blood</tissue>
    </source>
</reference>
<evidence type="ECO:0000256" key="5">
    <source>
        <dbReference type="ARBA" id="ARBA00023170"/>
    </source>
</evidence>
<keyword evidence="2" id="KW-0812">Transmembrane</keyword>
<comment type="subcellular location">
    <subcellularLocation>
        <location evidence="1">Membrane</location>
        <topology evidence="1">Multi-pass membrane protein</topology>
    </subcellularLocation>
</comment>
<protein>
    <submittedName>
        <fullName evidence="9">Vomeronasal type-2 receptor 26-like</fullName>
    </submittedName>
</protein>
<sequence length="191" mass="21921">MQEAEIFCQTMKQSVILALIFNLVGDIAGLKCHQSDLIPIPHEWYQPADLLIGGMISQFLYAFSEDLFEEMPSQVSAEFSDMVTKFYQHALAVAFAVKEINEDPQILPNVTLGFHIYDSYYDAKMTYRTTLDLLFKSRSFLLNYKCTRQKNLIAIIGGLGSDTSFYMADILGLYKIPQKNQTYRDEAVRWL</sequence>
<dbReference type="RefSeq" id="XP_060540846.1">
    <property type="nucleotide sequence ID" value="XM_060684863.1"/>
</dbReference>
<evidence type="ECO:0000256" key="2">
    <source>
        <dbReference type="ARBA" id="ARBA00022692"/>
    </source>
</evidence>
<dbReference type="Gene3D" id="3.40.50.2300">
    <property type="match status" value="1"/>
</dbReference>
<evidence type="ECO:0000256" key="4">
    <source>
        <dbReference type="ARBA" id="ARBA00023136"/>
    </source>
</evidence>
<organism evidence="8 9">
    <name type="scientific">Pantherophis guttatus</name>
    <name type="common">Corn snake</name>
    <name type="synonym">Elaphe guttata</name>
    <dbReference type="NCBI Taxonomy" id="94885"/>
    <lineage>
        <taxon>Eukaryota</taxon>
        <taxon>Metazoa</taxon>
        <taxon>Chordata</taxon>
        <taxon>Craniata</taxon>
        <taxon>Vertebrata</taxon>
        <taxon>Euteleostomi</taxon>
        <taxon>Lepidosauria</taxon>
        <taxon>Squamata</taxon>
        <taxon>Bifurcata</taxon>
        <taxon>Unidentata</taxon>
        <taxon>Episquamata</taxon>
        <taxon>Toxicofera</taxon>
        <taxon>Serpentes</taxon>
        <taxon>Colubroidea</taxon>
        <taxon>Colubridae</taxon>
        <taxon>Colubrinae</taxon>
        <taxon>Pantherophis</taxon>
    </lineage>
</organism>
<dbReference type="Pfam" id="PF01094">
    <property type="entry name" value="ANF_receptor"/>
    <property type="match status" value="1"/>
</dbReference>
<keyword evidence="6" id="KW-0325">Glycoprotein</keyword>
<evidence type="ECO:0000256" key="1">
    <source>
        <dbReference type="ARBA" id="ARBA00004141"/>
    </source>
</evidence>
<dbReference type="PANTHER" id="PTHR24061:SF599">
    <property type="entry name" value="G-PROTEIN COUPLED RECEPTORS FAMILY 3 PROFILE DOMAIN-CONTAINING PROTEIN"/>
    <property type="match status" value="1"/>
</dbReference>
<dbReference type="PRINTS" id="PR00248">
    <property type="entry name" value="GPCRMGR"/>
</dbReference>
<proteinExistence type="predicted"/>
<evidence type="ECO:0000313" key="9">
    <source>
        <dbReference type="RefSeq" id="XP_060540846.1"/>
    </source>
</evidence>
<keyword evidence="3" id="KW-1133">Transmembrane helix</keyword>
<gene>
    <name evidence="9" type="primary">LOC132709874</name>
</gene>
<dbReference type="InterPro" id="IPR000337">
    <property type="entry name" value="GPCR_3"/>
</dbReference>
<feature type="domain" description="Receptor ligand binding region" evidence="7">
    <location>
        <begin position="90"/>
        <end position="178"/>
    </location>
</feature>
<dbReference type="InterPro" id="IPR028082">
    <property type="entry name" value="Peripla_BP_I"/>
</dbReference>
<evidence type="ECO:0000313" key="8">
    <source>
        <dbReference type="Proteomes" id="UP001652622"/>
    </source>
</evidence>
<accession>A0ABM3YXJ9</accession>
<evidence type="ECO:0000256" key="6">
    <source>
        <dbReference type="ARBA" id="ARBA00023180"/>
    </source>
</evidence>
<dbReference type="GeneID" id="132709874"/>
<keyword evidence="4" id="KW-0472">Membrane</keyword>
<name>A0ABM3YXJ9_PANGU</name>
<dbReference type="Proteomes" id="UP001652622">
    <property type="component" value="Unplaced"/>
</dbReference>
<evidence type="ECO:0000256" key="3">
    <source>
        <dbReference type="ARBA" id="ARBA00022989"/>
    </source>
</evidence>
<dbReference type="PANTHER" id="PTHR24061">
    <property type="entry name" value="CALCIUM-SENSING RECEPTOR-RELATED"/>
    <property type="match status" value="1"/>
</dbReference>
<evidence type="ECO:0000259" key="7">
    <source>
        <dbReference type="Pfam" id="PF01094"/>
    </source>
</evidence>
<dbReference type="InterPro" id="IPR000068">
    <property type="entry name" value="GPCR_3_Ca_sens_rcpt-rel"/>
</dbReference>
<keyword evidence="8" id="KW-1185">Reference proteome</keyword>
<keyword evidence="5" id="KW-0675">Receptor</keyword>
<dbReference type="SUPFAM" id="SSF53822">
    <property type="entry name" value="Periplasmic binding protein-like I"/>
    <property type="match status" value="1"/>
</dbReference>
<dbReference type="InterPro" id="IPR001828">
    <property type="entry name" value="ANF_lig-bd_rcpt"/>
</dbReference>